<feature type="region of interest" description="Disordered" evidence="1">
    <location>
        <begin position="1"/>
        <end position="20"/>
    </location>
</feature>
<evidence type="ECO:0008006" key="4">
    <source>
        <dbReference type="Google" id="ProtNLM"/>
    </source>
</evidence>
<dbReference type="Proteomes" id="UP001320702">
    <property type="component" value="Unassembled WGS sequence"/>
</dbReference>
<proteinExistence type="predicted"/>
<keyword evidence="3" id="KW-1185">Reference proteome</keyword>
<accession>A0ABT2K528</accession>
<dbReference type="RefSeq" id="WP_260275476.1">
    <property type="nucleotide sequence ID" value="NZ_JANAVZ010000001.1"/>
</dbReference>
<reference evidence="2 3" key="1">
    <citation type="submission" date="2022-04" db="EMBL/GenBank/DDBJ databases">
        <title>Paracoccus sp. YLB-12 draft genome sequence.</title>
        <authorList>
            <person name="Yu L."/>
        </authorList>
    </citation>
    <scope>NUCLEOTIDE SEQUENCE [LARGE SCALE GENOMIC DNA]</scope>
    <source>
        <strain evidence="2 3">YLB-12</strain>
    </source>
</reference>
<sequence>MPNPEDDEIETFDGSEGEIAPEPCPSWLRDLRRSNHRTGFYQALGNHALVFVDRDSANLIVSFDNLSSVRDDVVDRDPWGYGFASKFGWSHLGVMAFRPDWFRDPKLFREMRRLADEGFFRRFRDVTLTGTSMGAYAACAFASLVPDCKVIAYSPQSTLKKKLVPWEKRFSSGRKADWSGPFADAAAEIGAAAQVWLVYDPFLEEDRIHAERFSGKNVRFMRMRHAGHKTALTFRRAGLLSDVTRDVVENRMTDARFYAAYRASRRVPWFLNEVADRAAARGRPDLIARLVLFLRRNGQGFAAHGIRKRYLVGTPDDPIQT</sequence>
<name>A0ABT2K528_9RHOB</name>
<dbReference type="InterPro" id="IPR029058">
    <property type="entry name" value="AB_hydrolase_fold"/>
</dbReference>
<dbReference type="SUPFAM" id="SSF53474">
    <property type="entry name" value="alpha/beta-Hydrolases"/>
    <property type="match status" value="1"/>
</dbReference>
<feature type="compositionally biased region" description="Acidic residues" evidence="1">
    <location>
        <begin position="1"/>
        <end position="16"/>
    </location>
</feature>
<protein>
    <recommendedName>
        <fullName evidence="4">Phosphoadenosine phosphosulfate reductase</fullName>
    </recommendedName>
</protein>
<organism evidence="2 3">
    <name type="scientific">Paracoccus maritimus</name>
    <dbReference type="NCBI Taxonomy" id="2933292"/>
    <lineage>
        <taxon>Bacteria</taxon>
        <taxon>Pseudomonadati</taxon>
        <taxon>Pseudomonadota</taxon>
        <taxon>Alphaproteobacteria</taxon>
        <taxon>Rhodobacterales</taxon>
        <taxon>Paracoccaceae</taxon>
        <taxon>Paracoccus</taxon>
    </lineage>
</organism>
<gene>
    <name evidence="2" type="ORF">MU516_01740</name>
</gene>
<evidence type="ECO:0000256" key="1">
    <source>
        <dbReference type="SAM" id="MobiDB-lite"/>
    </source>
</evidence>
<evidence type="ECO:0000313" key="2">
    <source>
        <dbReference type="EMBL" id="MCT4331586.1"/>
    </source>
</evidence>
<comment type="caution">
    <text evidence="2">The sequence shown here is derived from an EMBL/GenBank/DDBJ whole genome shotgun (WGS) entry which is preliminary data.</text>
</comment>
<evidence type="ECO:0000313" key="3">
    <source>
        <dbReference type="Proteomes" id="UP001320702"/>
    </source>
</evidence>
<dbReference type="EMBL" id="JANAVZ010000001">
    <property type="protein sequence ID" value="MCT4331586.1"/>
    <property type="molecule type" value="Genomic_DNA"/>
</dbReference>